<dbReference type="GeneID" id="37027590"/>
<evidence type="ECO:0000256" key="3">
    <source>
        <dbReference type="ARBA" id="ARBA00022630"/>
    </source>
</evidence>
<reference evidence="7 8" key="1">
    <citation type="journal article" date="2018" name="Mol. Biol. Evol.">
        <title>Broad Genomic Sampling Reveals a Smut Pathogenic Ancestry of the Fungal Clade Ustilaginomycotina.</title>
        <authorList>
            <person name="Kijpornyongpan T."/>
            <person name="Mondo S.J."/>
            <person name="Barry K."/>
            <person name="Sandor L."/>
            <person name="Lee J."/>
            <person name="Lipzen A."/>
            <person name="Pangilinan J."/>
            <person name="LaButti K."/>
            <person name="Hainaut M."/>
            <person name="Henrissat B."/>
            <person name="Grigoriev I.V."/>
            <person name="Spatafora J.W."/>
            <person name="Aime M.C."/>
        </authorList>
    </citation>
    <scope>NUCLEOTIDE SEQUENCE [LARGE SCALE GENOMIC DNA]</scope>
    <source>
        <strain evidence="7 8">MCA 5214</strain>
    </source>
</reference>
<proteinExistence type="inferred from homology"/>
<dbReference type="PANTHER" id="PTHR10961:SF46">
    <property type="entry name" value="PEROXISOMAL SARCOSINE OXIDASE"/>
    <property type="match status" value="1"/>
</dbReference>
<dbReference type="InterPro" id="IPR045170">
    <property type="entry name" value="MTOX"/>
</dbReference>
<feature type="domain" description="FAD dependent oxidoreductase" evidence="6">
    <location>
        <begin position="22"/>
        <end position="441"/>
    </location>
</feature>
<evidence type="ECO:0000256" key="2">
    <source>
        <dbReference type="ARBA" id="ARBA00010989"/>
    </source>
</evidence>
<sequence>MASGSSSSSSSSASPSSRRRHFIIVGSGVYGASTALTLVRLGHRVTVLERSRDGYAAHDSASNDYNKIIRSDYSNPHYRHLAELAIQEWRDSPLLSRYYHETGFVLASRFNQEEGRKYVDSCLSREQLAGSQRRPYEIKGQEGIARAFPSASHAHLGTTIKGLGETALGYANPLGGWAEAANATNAVLDEAVRLGADVFGGIEMAGLILEKDSTGRPCAKGVTTSDGQSFEADTVILAPGSWLSSLLKTCLPHDQMWHSLPHGPLRPSGQVVMTLQLDSASRARYANAPVVLDYSTGFYVFPPNADGIVKCAIHGPGFRFPAPGAYSPTMPTYGSSGGAASIAPGSLLSIGSEWRGQLQPLEHIPEDTETLLRSLLHDIYPELATIPNSERRVCWYADSSSLDENWLLDWHPRVGNLFLAGAGSGHGFKFLPCMGDIVAERMGLAQPSKWTSEENPWKQHQERVWTLQYREEVAQKGKAKEVRARL</sequence>
<dbReference type="AlphaFoldDB" id="A0A316UY58"/>
<dbReference type="OrthoDB" id="2219495at2759"/>
<dbReference type="GO" id="GO:0004657">
    <property type="term" value="F:proline dehydrogenase activity"/>
    <property type="evidence" value="ECO:0007669"/>
    <property type="project" value="TreeGrafter"/>
</dbReference>
<keyword evidence="3" id="KW-0285">Flavoprotein</keyword>
<evidence type="ECO:0000256" key="1">
    <source>
        <dbReference type="ARBA" id="ARBA00001974"/>
    </source>
</evidence>
<evidence type="ECO:0000313" key="8">
    <source>
        <dbReference type="Proteomes" id="UP000245884"/>
    </source>
</evidence>
<dbReference type="EMBL" id="KZ819664">
    <property type="protein sequence ID" value="PWN29241.1"/>
    <property type="molecule type" value="Genomic_DNA"/>
</dbReference>
<gene>
    <name evidence="7" type="ORF">BDZ90DRAFT_231218</name>
</gene>
<organism evidence="7 8">
    <name type="scientific">Jaminaea rosea</name>
    <dbReference type="NCBI Taxonomy" id="1569628"/>
    <lineage>
        <taxon>Eukaryota</taxon>
        <taxon>Fungi</taxon>
        <taxon>Dikarya</taxon>
        <taxon>Basidiomycota</taxon>
        <taxon>Ustilaginomycotina</taxon>
        <taxon>Exobasidiomycetes</taxon>
        <taxon>Microstromatales</taxon>
        <taxon>Microstromatales incertae sedis</taxon>
        <taxon>Jaminaea</taxon>
    </lineage>
</organism>
<dbReference type="InterPro" id="IPR036188">
    <property type="entry name" value="FAD/NAD-bd_sf"/>
</dbReference>
<dbReference type="Gene3D" id="3.50.50.60">
    <property type="entry name" value="FAD/NAD(P)-binding domain"/>
    <property type="match status" value="1"/>
</dbReference>
<evidence type="ECO:0000313" key="7">
    <source>
        <dbReference type="EMBL" id="PWN29241.1"/>
    </source>
</evidence>
<dbReference type="STRING" id="1569628.A0A316UY58"/>
<dbReference type="GO" id="GO:0050660">
    <property type="term" value="F:flavin adenine dinucleotide binding"/>
    <property type="evidence" value="ECO:0007669"/>
    <property type="project" value="InterPro"/>
</dbReference>
<dbReference type="GO" id="GO:0008115">
    <property type="term" value="F:sarcosine oxidase activity"/>
    <property type="evidence" value="ECO:0007669"/>
    <property type="project" value="TreeGrafter"/>
</dbReference>
<dbReference type="Proteomes" id="UP000245884">
    <property type="component" value="Unassembled WGS sequence"/>
</dbReference>
<dbReference type="GO" id="GO:0050031">
    <property type="term" value="F:L-pipecolate oxidase activity"/>
    <property type="evidence" value="ECO:0007669"/>
    <property type="project" value="TreeGrafter"/>
</dbReference>
<name>A0A316UY58_9BASI</name>
<evidence type="ECO:0000256" key="4">
    <source>
        <dbReference type="ARBA" id="ARBA00022827"/>
    </source>
</evidence>
<dbReference type="RefSeq" id="XP_025363853.1">
    <property type="nucleotide sequence ID" value="XM_025505767.1"/>
</dbReference>
<keyword evidence="4" id="KW-0274">FAD</keyword>
<keyword evidence="8" id="KW-1185">Reference proteome</keyword>
<dbReference type="PANTHER" id="PTHR10961">
    <property type="entry name" value="PEROXISOMAL SARCOSINE OXIDASE"/>
    <property type="match status" value="1"/>
</dbReference>
<evidence type="ECO:0000256" key="5">
    <source>
        <dbReference type="ARBA" id="ARBA00023002"/>
    </source>
</evidence>
<keyword evidence="5" id="KW-0560">Oxidoreductase</keyword>
<dbReference type="Pfam" id="PF01266">
    <property type="entry name" value="DAO"/>
    <property type="match status" value="1"/>
</dbReference>
<dbReference type="InterPro" id="IPR006076">
    <property type="entry name" value="FAD-dep_OxRdtase"/>
</dbReference>
<protein>
    <submittedName>
        <fullName evidence="7">FAD dependent oxidoreductase</fullName>
    </submittedName>
</protein>
<dbReference type="SUPFAM" id="SSF51905">
    <property type="entry name" value="FAD/NAD(P)-binding domain"/>
    <property type="match status" value="1"/>
</dbReference>
<comment type="similarity">
    <text evidence="2">Belongs to the MSOX/MTOX family.</text>
</comment>
<dbReference type="Gene3D" id="3.30.9.10">
    <property type="entry name" value="D-Amino Acid Oxidase, subunit A, domain 2"/>
    <property type="match status" value="1"/>
</dbReference>
<evidence type="ECO:0000259" key="6">
    <source>
        <dbReference type="Pfam" id="PF01266"/>
    </source>
</evidence>
<comment type="cofactor">
    <cofactor evidence="1">
        <name>FAD</name>
        <dbReference type="ChEBI" id="CHEBI:57692"/>
    </cofactor>
</comment>
<accession>A0A316UY58</accession>